<evidence type="ECO:0000256" key="2">
    <source>
        <dbReference type="SAM" id="Phobius"/>
    </source>
</evidence>
<evidence type="ECO:0000313" key="4">
    <source>
        <dbReference type="Proteomes" id="UP001583193"/>
    </source>
</evidence>
<dbReference type="Proteomes" id="UP001583193">
    <property type="component" value="Unassembled WGS sequence"/>
</dbReference>
<keyword evidence="2" id="KW-1133">Transmembrane helix</keyword>
<reference evidence="3 4" key="1">
    <citation type="journal article" date="2024" name="IMA Fungus">
        <title>IMA Genome - F19 : A genome assembly and annotation guide to empower mycologists, including annotated draft genome sequences of Ceratocystis pirilliformis, Diaporthe australafricana, Fusarium ophioides, Paecilomyces lecythidis, and Sporothrix stenoceras.</title>
        <authorList>
            <person name="Aylward J."/>
            <person name="Wilson A.M."/>
            <person name="Visagie C.M."/>
            <person name="Spraker J."/>
            <person name="Barnes I."/>
            <person name="Buitendag C."/>
            <person name="Ceriani C."/>
            <person name="Del Mar Angel L."/>
            <person name="du Plessis D."/>
            <person name="Fuchs T."/>
            <person name="Gasser K."/>
            <person name="Kramer D."/>
            <person name="Li W."/>
            <person name="Munsamy K."/>
            <person name="Piso A."/>
            <person name="Price J.L."/>
            <person name="Sonnekus B."/>
            <person name="Thomas C."/>
            <person name="van der Nest A."/>
            <person name="van Dijk A."/>
            <person name="van Heerden A."/>
            <person name="van Vuuren N."/>
            <person name="Yilmaz N."/>
            <person name="Duong T.A."/>
            <person name="van der Merwe N.A."/>
            <person name="Wingfield M.J."/>
            <person name="Wingfield B.D."/>
        </authorList>
    </citation>
    <scope>NUCLEOTIDE SEQUENCE [LARGE SCALE GENOMIC DNA]</scope>
    <source>
        <strain evidence="3 4">CMW 18167</strain>
    </source>
</reference>
<keyword evidence="4" id="KW-1185">Reference proteome</keyword>
<keyword evidence="2" id="KW-0812">Transmembrane</keyword>
<organism evidence="3 4">
    <name type="scientific">Paecilomyces lecythidis</name>
    <dbReference type="NCBI Taxonomy" id="3004212"/>
    <lineage>
        <taxon>Eukaryota</taxon>
        <taxon>Fungi</taxon>
        <taxon>Dikarya</taxon>
        <taxon>Ascomycota</taxon>
        <taxon>Pezizomycotina</taxon>
        <taxon>Eurotiomycetes</taxon>
        <taxon>Eurotiomycetidae</taxon>
        <taxon>Eurotiales</taxon>
        <taxon>Thermoascaceae</taxon>
        <taxon>Paecilomyces</taxon>
    </lineage>
</organism>
<proteinExistence type="predicted"/>
<sequence length="181" mass="19634">MSHSETPVVGARVIRNTEEANNGEHKITIPPAAQTLPPPANAHSPKAESTDETSDFDPTVGAKPYSPFYRHATTKPSEEHLKVDVKITSRGYSSQDLESGGRSAYKQSVDLNRASKIWVKEDKRRCGWFDAMTKRQRLAVKVFLALLIVGGMIGIAVGITAAVGGGVWRSSHRQATIGSHT</sequence>
<feature type="compositionally biased region" description="Basic and acidic residues" evidence="1">
    <location>
        <begin position="15"/>
        <end position="27"/>
    </location>
</feature>
<keyword evidence="2" id="KW-0472">Membrane</keyword>
<feature type="transmembrane region" description="Helical" evidence="2">
    <location>
        <begin position="142"/>
        <end position="163"/>
    </location>
</feature>
<gene>
    <name evidence="3" type="ORF">Plec18167_006017</name>
</gene>
<protein>
    <submittedName>
        <fullName evidence="3">Uncharacterized protein</fullName>
    </submittedName>
</protein>
<feature type="region of interest" description="Disordered" evidence="1">
    <location>
        <begin position="1"/>
        <end position="60"/>
    </location>
</feature>
<accession>A0ABR3XDN8</accession>
<dbReference type="EMBL" id="JAVDPF010000020">
    <property type="protein sequence ID" value="KAL1874083.1"/>
    <property type="molecule type" value="Genomic_DNA"/>
</dbReference>
<evidence type="ECO:0000256" key="1">
    <source>
        <dbReference type="SAM" id="MobiDB-lite"/>
    </source>
</evidence>
<name>A0ABR3XDN8_9EURO</name>
<comment type="caution">
    <text evidence="3">The sequence shown here is derived from an EMBL/GenBank/DDBJ whole genome shotgun (WGS) entry which is preliminary data.</text>
</comment>
<evidence type="ECO:0000313" key="3">
    <source>
        <dbReference type="EMBL" id="KAL1874083.1"/>
    </source>
</evidence>